<keyword evidence="3" id="KW-0998">Cell outer membrane</keyword>
<gene>
    <name evidence="4" type="ORF">IA57_08240</name>
</gene>
<dbReference type="EMBL" id="JPFK01000007">
    <property type="protein sequence ID" value="KFB00461.1"/>
    <property type="molecule type" value="Genomic_DNA"/>
</dbReference>
<keyword evidence="3" id="KW-0472">Membrane</keyword>
<evidence type="ECO:0000313" key="5">
    <source>
        <dbReference type="Proteomes" id="UP000028521"/>
    </source>
</evidence>
<organism evidence="4 5">
    <name type="scientific">Mangrovimonas yunxiaonensis</name>
    <dbReference type="NCBI Taxonomy" id="1197477"/>
    <lineage>
        <taxon>Bacteria</taxon>
        <taxon>Pseudomonadati</taxon>
        <taxon>Bacteroidota</taxon>
        <taxon>Flavobacteriia</taxon>
        <taxon>Flavobacteriales</taxon>
        <taxon>Flavobacteriaceae</taxon>
        <taxon>Mangrovimonas</taxon>
    </lineage>
</organism>
<dbReference type="PANTHER" id="PTHR12815">
    <property type="entry name" value="SORTING AND ASSEMBLY MACHINERY SAMM50 PROTEIN FAMILY MEMBER"/>
    <property type="match status" value="1"/>
</dbReference>
<dbReference type="STRING" id="1197477.IA57_08240"/>
<proteinExistence type="predicted"/>
<dbReference type="eggNOG" id="COG4775">
    <property type="taxonomic scope" value="Bacteria"/>
</dbReference>
<reference evidence="5" key="2">
    <citation type="submission" date="2014-07" db="EMBL/GenBank/DDBJ databases">
        <title>Genome sequence of Mangrovimonas yunxiaonensis.</title>
        <authorList>
            <person name="Li Y."/>
            <person name="Zheng T."/>
        </authorList>
    </citation>
    <scope>NUCLEOTIDE SEQUENCE [LARGE SCALE GENOMIC DNA]</scope>
    <source>
        <strain evidence="5">LY01</strain>
    </source>
</reference>
<keyword evidence="5" id="KW-1185">Reference proteome</keyword>
<dbReference type="AlphaFoldDB" id="A0A084TIC5"/>
<evidence type="ECO:0000256" key="1">
    <source>
        <dbReference type="ARBA" id="ARBA00022692"/>
    </source>
</evidence>
<dbReference type="Proteomes" id="UP000028521">
    <property type="component" value="Unassembled WGS sequence"/>
</dbReference>
<name>A0A084TIC5_9FLAO</name>
<evidence type="ECO:0000313" key="4">
    <source>
        <dbReference type="EMBL" id="KFB00461.1"/>
    </source>
</evidence>
<protein>
    <submittedName>
        <fullName evidence="4">Surface antigen (D15)</fullName>
    </submittedName>
</protein>
<sequence>MYCININLGFGQTLTLKIHGQDSLETQQITRTGHKTLHPNYQSVHNEIAHLKTTLLRKGYIETKVLSTAKANDSLVISEFSLGQKFDSIKVYYNNDIHPLKSYFKKHPNTIFNHNFNKNYFSCKIEEVETALNLISLEISDSGHPFTTLKLTNFIQKAPLLEATLTINKTKEARTIDNIIVKGYEKFPKTFLKHHLKITTGKPFSLTQIKKQLNHLNQIRFASKIKDPEALFTKDSTLLYLYLEKTKSNHFDGFLGFGTNEETGSIEFNGYLNLALNNNLNLGETFSLVYKSDENDQRTFNANLRVPYLFNSPIGTELQLNLFKKDSSFTTSQQSAKLFHPISPKNTVSAGIKSTTSNNLLTTQNTLFPLSDYDAFFYTVNYTYQNLNITSRLFPKKTQLDLELSSGKRTTDQTKSNQIGVLFNGFNIFALNNKNNVFVGAHGGHLDSPDYLENELYRFGGINSIRGFEENSIIANTYAVLNTEYRYLVSHSIYVHTIIDFAYLENHLQNHKANLYGFGLGFGVLTRAGLLKFNYANGKNDTQKFKFSNSQVHLSLTAFF</sequence>
<reference evidence="4 5" key="1">
    <citation type="journal article" date="2014" name="Genome Announc.">
        <title>Draft Genome Sequence of the Algicidal Bacterium Mangrovimonas yunxiaonensis Strain LY01.</title>
        <authorList>
            <person name="Li Y."/>
            <person name="Zhu H."/>
            <person name="Li C."/>
            <person name="Zhang H."/>
            <person name="Chen Z."/>
            <person name="Zheng W."/>
            <person name="Xu H."/>
            <person name="Zheng T."/>
        </authorList>
    </citation>
    <scope>NUCLEOTIDE SEQUENCE [LARGE SCALE GENOMIC DNA]</scope>
    <source>
        <strain evidence="4 5">LY01</strain>
    </source>
</reference>
<comment type="caution">
    <text evidence="4">The sequence shown here is derived from an EMBL/GenBank/DDBJ whole genome shotgun (WGS) entry which is preliminary data.</text>
</comment>
<keyword evidence="2" id="KW-0732">Signal</keyword>
<dbReference type="Gene3D" id="2.40.160.50">
    <property type="entry name" value="membrane protein fhac: a member of the omp85/tpsb transporter family"/>
    <property type="match status" value="1"/>
</dbReference>
<keyword evidence="1" id="KW-0812">Transmembrane</keyword>
<accession>A0A084TIC5</accession>
<evidence type="ECO:0000256" key="2">
    <source>
        <dbReference type="ARBA" id="ARBA00022729"/>
    </source>
</evidence>
<dbReference type="PANTHER" id="PTHR12815:SF47">
    <property type="entry name" value="TRANSLOCATION AND ASSEMBLY MODULE SUBUNIT TAMA"/>
    <property type="match status" value="1"/>
</dbReference>
<dbReference type="InterPro" id="IPR039910">
    <property type="entry name" value="D15-like"/>
</dbReference>
<evidence type="ECO:0000256" key="3">
    <source>
        <dbReference type="ARBA" id="ARBA00023237"/>
    </source>
</evidence>